<dbReference type="InterPro" id="IPR027417">
    <property type="entry name" value="P-loop_NTPase"/>
</dbReference>
<keyword evidence="8" id="KW-0472">Membrane</keyword>
<dbReference type="CDD" id="cd03216">
    <property type="entry name" value="ABC_Carb_Monos_I"/>
    <property type="match status" value="1"/>
</dbReference>
<keyword evidence="3" id="KW-0762">Sugar transport</keyword>
<dbReference type="SUPFAM" id="SSF52540">
    <property type="entry name" value="P-loop containing nucleoside triphosphate hydrolases"/>
    <property type="match status" value="2"/>
</dbReference>
<dbReference type="CDD" id="cd03215">
    <property type="entry name" value="ABC_Carb_Monos_II"/>
    <property type="match status" value="1"/>
</dbReference>
<dbReference type="GO" id="GO:0005524">
    <property type="term" value="F:ATP binding"/>
    <property type="evidence" value="ECO:0007669"/>
    <property type="project" value="UniProtKB-KW"/>
</dbReference>
<evidence type="ECO:0000256" key="7">
    <source>
        <dbReference type="ARBA" id="ARBA00022967"/>
    </source>
</evidence>
<sequence>MPHTAIADTPQLRVELRGVGKSFGGTPVLRDIDLVLEPGSVHALVGENGAGKSTLSKIISGLYTADRGQLVVDGEREHFTSPREALDRGIATIAQELALVPELTVAENVFLGREPRTAGWIDRKKLKREFLEVAARSGFDLDPDQVVGGMRTADQQKVEILRALARGASLIIMDEPTAALARHDAELLHDVVRQLAASGRTVLLISHFLGEVLALADTVTILRDGRHIRTAPAADETEATLIEGMLGRTLSSIFPDKPVVADDAPEVLRVSDLVAPGVNGVSLSVKAGEIVGLAGLVGAGRSEIAHAIYGSVPRASGIVAIDGANCPADIPRTLKKGIFLISESRKEQGLVLGRPIRDNVTLSNMGQIASGGWVRTGDERRASRGLLDRVTVAGDDRRDVSALSGGNQQKVLFGRALQKVRKLLIADEPTRGVDVGSRRAIYDLIVQQAEQGIGVLVISSDVEEVLGLAHRVLVVRGGRIVAELEGDAMTEENIITAAFADPITTGGAA</sequence>
<dbReference type="InterPro" id="IPR050107">
    <property type="entry name" value="ABC_carbohydrate_import_ATPase"/>
</dbReference>
<evidence type="ECO:0000256" key="2">
    <source>
        <dbReference type="ARBA" id="ARBA00022475"/>
    </source>
</evidence>
<keyword evidence="1" id="KW-0813">Transport</keyword>
<dbReference type="InterPro" id="IPR017871">
    <property type="entry name" value="ABC_transporter-like_CS"/>
</dbReference>
<proteinExistence type="predicted"/>
<dbReference type="SMART" id="SM00382">
    <property type="entry name" value="AAA"/>
    <property type="match status" value="2"/>
</dbReference>
<evidence type="ECO:0000259" key="9">
    <source>
        <dbReference type="PROSITE" id="PS50893"/>
    </source>
</evidence>
<protein>
    <submittedName>
        <fullName evidence="10">Monosaccharide ABC transporter ATP-binding protein (CUT2 family)</fullName>
    </submittedName>
</protein>
<evidence type="ECO:0000313" key="10">
    <source>
        <dbReference type="EMBL" id="RZS57303.1"/>
    </source>
</evidence>
<keyword evidence="6 10" id="KW-0067">ATP-binding</keyword>
<evidence type="ECO:0000256" key="6">
    <source>
        <dbReference type="ARBA" id="ARBA00022840"/>
    </source>
</evidence>
<evidence type="ECO:0000256" key="4">
    <source>
        <dbReference type="ARBA" id="ARBA00022737"/>
    </source>
</evidence>
<evidence type="ECO:0000256" key="1">
    <source>
        <dbReference type="ARBA" id="ARBA00022448"/>
    </source>
</evidence>
<feature type="domain" description="ABC transporter" evidence="9">
    <location>
        <begin position="14"/>
        <end position="249"/>
    </location>
</feature>
<dbReference type="InterPro" id="IPR003439">
    <property type="entry name" value="ABC_transporter-like_ATP-bd"/>
</dbReference>
<dbReference type="PROSITE" id="PS00211">
    <property type="entry name" value="ABC_TRANSPORTER_1"/>
    <property type="match status" value="1"/>
</dbReference>
<reference evidence="10 11" key="1">
    <citation type="journal article" date="2015" name="Stand. Genomic Sci.">
        <title>Genomic Encyclopedia of Bacterial and Archaeal Type Strains, Phase III: the genomes of soil and plant-associated and newly described type strains.</title>
        <authorList>
            <person name="Whitman W.B."/>
            <person name="Woyke T."/>
            <person name="Klenk H.P."/>
            <person name="Zhou Y."/>
            <person name="Lilburn T.G."/>
            <person name="Beck B.J."/>
            <person name="De Vos P."/>
            <person name="Vandamme P."/>
            <person name="Eisen J.A."/>
            <person name="Garrity G."/>
            <person name="Hugenholtz P."/>
            <person name="Kyrpides N.C."/>
        </authorList>
    </citation>
    <scope>NUCLEOTIDE SEQUENCE [LARGE SCALE GENOMIC DNA]</scope>
    <source>
        <strain evidence="10 11">CV2</strain>
    </source>
</reference>
<keyword evidence="4" id="KW-0677">Repeat</keyword>
<keyword evidence="7" id="KW-1278">Translocase</keyword>
<dbReference type="GO" id="GO:0016887">
    <property type="term" value="F:ATP hydrolysis activity"/>
    <property type="evidence" value="ECO:0007669"/>
    <property type="project" value="InterPro"/>
</dbReference>
<comment type="caution">
    <text evidence="10">The sequence shown here is derived from an EMBL/GenBank/DDBJ whole genome shotgun (WGS) entry which is preliminary data.</text>
</comment>
<keyword evidence="5" id="KW-0547">Nucleotide-binding</keyword>
<keyword evidence="2" id="KW-1003">Cell membrane</keyword>
<dbReference type="Proteomes" id="UP000293519">
    <property type="component" value="Unassembled WGS sequence"/>
</dbReference>
<dbReference type="Gene3D" id="3.40.50.300">
    <property type="entry name" value="P-loop containing nucleotide triphosphate hydrolases"/>
    <property type="match status" value="2"/>
</dbReference>
<gene>
    <name evidence="10" type="ORF">EV141_1013</name>
</gene>
<dbReference type="InterPro" id="IPR003593">
    <property type="entry name" value="AAA+_ATPase"/>
</dbReference>
<feature type="domain" description="ABC transporter" evidence="9">
    <location>
        <begin position="259"/>
        <end position="502"/>
    </location>
</feature>
<organism evidence="10 11">
    <name type="scientific">Microcella putealis</name>
    <dbReference type="NCBI Taxonomy" id="337005"/>
    <lineage>
        <taxon>Bacteria</taxon>
        <taxon>Bacillati</taxon>
        <taxon>Actinomycetota</taxon>
        <taxon>Actinomycetes</taxon>
        <taxon>Micrococcales</taxon>
        <taxon>Microbacteriaceae</taxon>
        <taxon>Microcella</taxon>
    </lineage>
</organism>
<dbReference type="PANTHER" id="PTHR43790">
    <property type="entry name" value="CARBOHYDRATE TRANSPORT ATP-BINDING PROTEIN MG119-RELATED"/>
    <property type="match status" value="1"/>
</dbReference>
<evidence type="ECO:0000256" key="8">
    <source>
        <dbReference type="ARBA" id="ARBA00023136"/>
    </source>
</evidence>
<keyword evidence="11" id="KW-1185">Reference proteome</keyword>
<name>A0A4Q7LS87_9MICO</name>
<evidence type="ECO:0000256" key="5">
    <source>
        <dbReference type="ARBA" id="ARBA00022741"/>
    </source>
</evidence>
<accession>A0A4Q7LS87</accession>
<dbReference type="PANTHER" id="PTHR43790:SF3">
    <property type="entry name" value="D-ALLOSE IMPORT ATP-BINDING PROTEIN ALSA-RELATED"/>
    <property type="match status" value="1"/>
</dbReference>
<evidence type="ECO:0000313" key="11">
    <source>
        <dbReference type="Proteomes" id="UP000293519"/>
    </source>
</evidence>
<dbReference type="Pfam" id="PF00005">
    <property type="entry name" value="ABC_tran"/>
    <property type="match status" value="2"/>
</dbReference>
<dbReference type="AlphaFoldDB" id="A0A4Q7LS87"/>
<evidence type="ECO:0000256" key="3">
    <source>
        <dbReference type="ARBA" id="ARBA00022597"/>
    </source>
</evidence>
<dbReference type="RefSeq" id="WP_130484895.1">
    <property type="nucleotide sequence ID" value="NZ_SGWW01000002.1"/>
</dbReference>
<dbReference type="PROSITE" id="PS50893">
    <property type="entry name" value="ABC_TRANSPORTER_2"/>
    <property type="match status" value="2"/>
</dbReference>
<dbReference type="EMBL" id="SGWW01000002">
    <property type="protein sequence ID" value="RZS57303.1"/>
    <property type="molecule type" value="Genomic_DNA"/>
</dbReference>
<dbReference type="OrthoDB" id="39350at2"/>